<gene>
    <name evidence="11" type="ORF">SI8410_16020367</name>
</gene>
<dbReference type="EC" id="2.3.2.27" evidence="2"/>
<sequence>MEDSVSDFSPLETDQGLLPCIEEEDGNEDRSDSDDALFVDGSSVESMIGGGDGRLSSSLNAGGLRTMGSRSNLDTDSEEEAISEICPHSDGESEPDRVADDLAPPVFWDYLSIDEDGRNPGEDFGGEEVDGMERELLDIVIGDDESYYDGEWEVFLPVDQFEGEISDEHEIADFLVADAQESFIEGNPPAARSAIRHLPSISLTETDVADNNNLCAVCKVEISVDEKVKQLPCLHHYHAECILPWLRMRNTCPLCRFELPADEPDFLDRRAQRAGSTGTFQESRVTVMDLSVMLWRNYEICIVLGSSITNPLFLL</sequence>
<dbReference type="Gene3D" id="3.30.40.10">
    <property type="entry name" value="Zinc/RING finger domain, C3HC4 (zinc finger)"/>
    <property type="match status" value="1"/>
</dbReference>
<evidence type="ECO:0000256" key="9">
    <source>
        <dbReference type="SAM" id="MobiDB-lite"/>
    </source>
</evidence>
<dbReference type="OrthoDB" id="8062037at2759"/>
<dbReference type="GO" id="GO:0008270">
    <property type="term" value="F:zinc ion binding"/>
    <property type="evidence" value="ECO:0007669"/>
    <property type="project" value="UniProtKB-KW"/>
</dbReference>
<dbReference type="Proteomes" id="UP000663760">
    <property type="component" value="Chromosome 16"/>
</dbReference>
<evidence type="ECO:0000259" key="10">
    <source>
        <dbReference type="PROSITE" id="PS50089"/>
    </source>
</evidence>
<comment type="catalytic activity">
    <reaction evidence="1">
        <text>S-ubiquitinyl-[E2 ubiquitin-conjugating enzyme]-L-cysteine + [acceptor protein]-L-lysine = [E2 ubiquitin-conjugating enzyme]-L-cysteine + N(6)-ubiquitinyl-[acceptor protein]-L-lysine.</text>
        <dbReference type="EC" id="2.3.2.27"/>
    </reaction>
</comment>
<keyword evidence="4" id="KW-0479">Metal-binding</keyword>
<feature type="domain" description="RING-type" evidence="10">
    <location>
        <begin position="215"/>
        <end position="256"/>
    </location>
</feature>
<protein>
    <recommendedName>
        <fullName evidence="2">RING-type E3 ubiquitin transferase</fullName>
        <ecNumber evidence="2">2.3.2.27</ecNumber>
    </recommendedName>
</protein>
<evidence type="ECO:0000256" key="6">
    <source>
        <dbReference type="ARBA" id="ARBA00022786"/>
    </source>
</evidence>
<evidence type="ECO:0000256" key="7">
    <source>
        <dbReference type="ARBA" id="ARBA00022833"/>
    </source>
</evidence>
<dbReference type="PROSITE" id="PS50089">
    <property type="entry name" value="ZF_RING_2"/>
    <property type="match status" value="1"/>
</dbReference>
<feature type="region of interest" description="Disordered" evidence="9">
    <location>
        <begin position="1"/>
        <end position="81"/>
    </location>
</feature>
<keyword evidence="5 8" id="KW-0863">Zinc-finger</keyword>
<dbReference type="SMART" id="SM00184">
    <property type="entry name" value="RING"/>
    <property type="match status" value="1"/>
</dbReference>
<dbReference type="PANTHER" id="PTHR15710">
    <property type="entry name" value="E3 UBIQUITIN-PROTEIN LIGASE PRAJA"/>
    <property type="match status" value="1"/>
</dbReference>
<keyword evidence="12" id="KW-1185">Reference proteome</keyword>
<keyword evidence="7" id="KW-0862">Zinc</keyword>
<evidence type="ECO:0000256" key="1">
    <source>
        <dbReference type="ARBA" id="ARBA00000900"/>
    </source>
</evidence>
<evidence type="ECO:0000313" key="11">
    <source>
        <dbReference type="EMBL" id="CAA7409689.1"/>
    </source>
</evidence>
<evidence type="ECO:0000256" key="3">
    <source>
        <dbReference type="ARBA" id="ARBA00022679"/>
    </source>
</evidence>
<feature type="compositionally biased region" description="Acidic residues" evidence="9">
    <location>
        <begin position="21"/>
        <end position="37"/>
    </location>
</feature>
<dbReference type="PANTHER" id="PTHR15710:SF108">
    <property type="entry name" value="OS03G0286100 PROTEIN"/>
    <property type="match status" value="1"/>
</dbReference>
<keyword evidence="6" id="KW-0833">Ubl conjugation pathway</keyword>
<dbReference type="SUPFAM" id="SSF57850">
    <property type="entry name" value="RING/U-box"/>
    <property type="match status" value="1"/>
</dbReference>
<evidence type="ECO:0000256" key="2">
    <source>
        <dbReference type="ARBA" id="ARBA00012483"/>
    </source>
</evidence>
<proteinExistence type="predicted"/>
<dbReference type="InterPro" id="IPR013083">
    <property type="entry name" value="Znf_RING/FYVE/PHD"/>
</dbReference>
<dbReference type="FunFam" id="3.30.40.10:FF:000127">
    <property type="entry name" value="E3 ubiquitin-protein ligase RNF181"/>
    <property type="match status" value="1"/>
</dbReference>
<name>A0A7I8LI15_SPIIN</name>
<evidence type="ECO:0000313" key="12">
    <source>
        <dbReference type="Proteomes" id="UP000663760"/>
    </source>
</evidence>
<accession>A0A7I8LI15</accession>
<keyword evidence="3" id="KW-0808">Transferase</keyword>
<dbReference type="AlphaFoldDB" id="A0A7I8LI15"/>
<dbReference type="InterPro" id="IPR001841">
    <property type="entry name" value="Znf_RING"/>
</dbReference>
<evidence type="ECO:0000256" key="5">
    <source>
        <dbReference type="ARBA" id="ARBA00022771"/>
    </source>
</evidence>
<reference evidence="11" key="1">
    <citation type="submission" date="2020-02" db="EMBL/GenBank/DDBJ databases">
        <authorList>
            <person name="Scholz U."/>
            <person name="Mascher M."/>
            <person name="Fiebig A."/>
        </authorList>
    </citation>
    <scope>NUCLEOTIDE SEQUENCE</scope>
</reference>
<dbReference type="GO" id="GO:0061630">
    <property type="term" value="F:ubiquitin protein ligase activity"/>
    <property type="evidence" value="ECO:0007669"/>
    <property type="project" value="UniProtKB-EC"/>
</dbReference>
<evidence type="ECO:0000256" key="8">
    <source>
        <dbReference type="PROSITE-ProRule" id="PRU00175"/>
    </source>
</evidence>
<dbReference type="Pfam" id="PF13639">
    <property type="entry name" value="zf-RING_2"/>
    <property type="match status" value="1"/>
</dbReference>
<dbReference type="EMBL" id="LR746279">
    <property type="protein sequence ID" value="CAA7409689.1"/>
    <property type="molecule type" value="Genomic_DNA"/>
</dbReference>
<dbReference type="GO" id="GO:0016567">
    <property type="term" value="P:protein ubiquitination"/>
    <property type="evidence" value="ECO:0007669"/>
    <property type="project" value="TreeGrafter"/>
</dbReference>
<organism evidence="11 12">
    <name type="scientific">Spirodela intermedia</name>
    <name type="common">Intermediate duckweed</name>
    <dbReference type="NCBI Taxonomy" id="51605"/>
    <lineage>
        <taxon>Eukaryota</taxon>
        <taxon>Viridiplantae</taxon>
        <taxon>Streptophyta</taxon>
        <taxon>Embryophyta</taxon>
        <taxon>Tracheophyta</taxon>
        <taxon>Spermatophyta</taxon>
        <taxon>Magnoliopsida</taxon>
        <taxon>Liliopsida</taxon>
        <taxon>Araceae</taxon>
        <taxon>Lemnoideae</taxon>
        <taxon>Spirodela</taxon>
    </lineage>
</organism>
<evidence type="ECO:0000256" key="4">
    <source>
        <dbReference type="ARBA" id="ARBA00022723"/>
    </source>
</evidence>
<dbReference type="GO" id="GO:0005737">
    <property type="term" value="C:cytoplasm"/>
    <property type="evidence" value="ECO:0007669"/>
    <property type="project" value="TreeGrafter"/>
</dbReference>